<reference evidence="1" key="1">
    <citation type="submission" date="2019-03" db="EMBL/GenBank/DDBJ databases">
        <title>Single cell metagenomics reveals metabolic interactions within the superorganism composed of flagellate Streblomastix strix and complex community of Bacteroidetes bacteria on its surface.</title>
        <authorList>
            <person name="Treitli S.C."/>
            <person name="Kolisko M."/>
            <person name="Husnik F."/>
            <person name="Keeling P."/>
            <person name="Hampl V."/>
        </authorList>
    </citation>
    <scope>NUCLEOTIDE SEQUENCE</scope>
    <source>
        <strain evidence="1">STM</strain>
    </source>
</reference>
<dbReference type="InterPro" id="IPR023996">
    <property type="entry name" value="TonB-dep_OMP_SusC/RagA"/>
</dbReference>
<name>A0A5J4STQ2_9ZZZZ</name>
<organism evidence="1">
    <name type="scientific">termite gut metagenome</name>
    <dbReference type="NCBI Taxonomy" id="433724"/>
    <lineage>
        <taxon>unclassified sequences</taxon>
        <taxon>metagenomes</taxon>
        <taxon>organismal metagenomes</taxon>
    </lineage>
</organism>
<dbReference type="SUPFAM" id="SSF56935">
    <property type="entry name" value="Porins"/>
    <property type="match status" value="1"/>
</dbReference>
<accession>A0A5J4STQ2</accession>
<comment type="caution">
    <text evidence="1">The sequence shown here is derived from an EMBL/GenBank/DDBJ whole genome shotgun (WGS) entry which is preliminary data.</text>
</comment>
<keyword evidence="1" id="KW-0675">Receptor</keyword>
<gene>
    <name evidence="1" type="ORF">EZS27_003101</name>
</gene>
<sequence>MNRGDSYQLNFYATYARTFGLHDVSGLFTIEKSESESEDLWGNVTGPYSFTNFQSNGAGGEQTTGFTRSEAGVLSYVGRLNYAYADKYLAEFLIRSDASTKFAPENYWGVFPSLSAGWIISEESWFKEKVQFVDFLKIRGSYGILGRDNVPAWAWLQIYGSEVIKGPIFSSNPDLNAGPHFQIPNAVPNRNSHWDTAYKSSLGLDLNFLRNRLSVTLDGYYDKIRNSFLSITEAPDYPTTIGATASPSNYGAIDNYGVELSLNWCDKIGKDIKYHIKLNTGYTDNKIIEYPWQAVATRALDAVQPNQRADRGLWGYENIGMFRSYQEIAEYFAVNNLVTYMGKTQQDVHPGMLIYNNIRGSQKEDGTYYAPNDPADPASNVVDENDRVQISKYRSNPYGFTINLGGEWKSLSLSAQIGASWGSYAMVPTAAITTKSLVSTSSGYDVMQYTNLPSFWTNDMFVYKDVLDEQNNMVASQNLTATYPNLRFDDVNGVASTFWKISNTNIALRNITLAYTLPKAWVNKAGIESCRFNITGQNMLNFYNPYPDKFTNPMSNYSTYPTLRKITLGVNISF</sequence>
<evidence type="ECO:0000313" key="1">
    <source>
        <dbReference type="EMBL" id="KAA6349504.1"/>
    </source>
</evidence>
<dbReference type="NCBIfam" id="TIGR04056">
    <property type="entry name" value="OMP_RagA_SusC"/>
    <property type="match status" value="1"/>
</dbReference>
<dbReference type="EMBL" id="SNRY01000046">
    <property type="protein sequence ID" value="KAA6349504.1"/>
    <property type="molecule type" value="Genomic_DNA"/>
</dbReference>
<protein>
    <submittedName>
        <fullName evidence="1">TonB-dependent receptor SusC</fullName>
    </submittedName>
</protein>
<proteinExistence type="predicted"/>
<dbReference type="AlphaFoldDB" id="A0A5J4STQ2"/>